<dbReference type="Proteomes" id="UP000002012">
    <property type="component" value="Chromosome"/>
</dbReference>
<reference evidence="1 2" key="1">
    <citation type="journal article" date="2010" name="Stand. Genomic Sci.">
        <title>Complete genome sequence of Denitrovibrio acetiphilus type strain (N2460).</title>
        <authorList>
            <person name="Kiss H."/>
            <person name="Lang E."/>
            <person name="Lapidus A."/>
            <person name="Copeland A."/>
            <person name="Nolan M."/>
            <person name="Glavina Del Rio T."/>
            <person name="Chen F."/>
            <person name="Lucas S."/>
            <person name="Tice H."/>
            <person name="Cheng J.F."/>
            <person name="Han C."/>
            <person name="Goodwin L."/>
            <person name="Pitluck S."/>
            <person name="Liolios K."/>
            <person name="Pati A."/>
            <person name="Ivanova N."/>
            <person name="Mavromatis K."/>
            <person name="Chen A."/>
            <person name="Palaniappan K."/>
            <person name="Land M."/>
            <person name="Hauser L."/>
            <person name="Chang Y.J."/>
            <person name="Jeffries C.D."/>
            <person name="Detter J.C."/>
            <person name="Brettin T."/>
            <person name="Spring S."/>
            <person name="Rohde M."/>
            <person name="Goker M."/>
            <person name="Woyke T."/>
            <person name="Bristow J."/>
            <person name="Eisen J.A."/>
            <person name="Markowitz V."/>
            <person name="Hugenholtz P."/>
            <person name="Kyrpides N.C."/>
            <person name="Klenk H.P."/>
        </authorList>
    </citation>
    <scope>NUCLEOTIDE SEQUENCE [LARGE SCALE GENOMIC DNA]</scope>
    <source>
        <strain evidence="2">DSM 12809 / NBRC 114555 / N2460</strain>
    </source>
</reference>
<name>D4H2W0_DENA2</name>
<dbReference type="EMBL" id="CP001968">
    <property type="protein sequence ID" value="ADD68983.1"/>
    <property type="molecule type" value="Genomic_DNA"/>
</dbReference>
<dbReference type="PaxDb" id="522772-Dacet_2221"/>
<gene>
    <name evidence="1" type="ordered locus">Dacet_2221</name>
</gene>
<dbReference type="AlphaFoldDB" id="D4H2W0"/>
<dbReference type="HOGENOM" id="CLU_1746651_0_0_0"/>
<dbReference type="RefSeq" id="WP_013011486.1">
    <property type="nucleotide sequence ID" value="NC_013943.1"/>
</dbReference>
<protein>
    <submittedName>
        <fullName evidence="1">Uncharacterized protein</fullName>
    </submittedName>
</protein>
<accession>D4H2W0</accession>
<proteinExistence type="predicted"/>
<dbReference type="InParanoid" id="D4H2W0"/>
<dbReference type="eggNOG" id="ENOG50307WV">
    <property type="taxonomic scope" value="Bacteria"/>
</dbReference>
<keyword evidence="2" id="KW-1185">Reference proteome</keyword>
<dbReference type="STRING" id="522772.Dacet_2221"/>
<sequence length="149" mass="16990">MGRVTKESWVIMRRDYEEGLYDLSELAKSCGVMLQTIKKRADSEGWKRPESDRTLRRLKNHRVQMLDAICNSTMEGLRKADNLLSECDCLRDVELHSKTVKNYKDICIGKSPDELLKEETQASSGIEELTAELGHLSSEDIKAVLNESE</sequence>
<dbReference type="KEGG" id="dap:Dacet_2221"/>
<dbReference type="OrthoDB" id="7358785at2"/>
<evidence type="ECO:0000313" key="2">
    <source>
        <dbReference type="Proteomes" id="UP000002012"/>
    </source>
</evidence>
<evidence type="ECO:0000313" key="1">
    <source>
        <dbReference type="EMBL" id="ADD68983.1"/>
    </source>
</evidence>
<organism evidence="1 2">
    <name type="scientific">Denitrovibrio acetiphilus (strain DSM 12809 / NBRC 114555 / N2460)</name>
    <dbReference type="NCBI Taxonomy" id="522772"/>
    <lineage>
        <taxon>Bacteria</taxon>
        <taxon>Pseudomonadati</taxon>
        <taxon>Deferribacterota</taxon>
        <taxon>Deferribacteres</taxon>
        <taxon>Deferribacterales</taxon>
        <taxon>Geovibrionaceae</taxon>
        <taxon>Denitrovibrio</taxon>
    </lineage>
</organism>